<name>L7VSK4_9BACT</name>
<evidence type="ECO:0000313" key="2">
    <source>
        <dbReference type="EMBL" id="AGC72067.1"/>
    </source>
</evidence>
<dbReference type="PANTHER" id="PTHR34875:SF6">
    <property type="entry name" value="UPF0237 PROTEIN MJ1558"/>
    <property type="match status" value="1"/>
</dbReference>
<sequence length="178" mass="19533">MTKEYIITMTAGNRTGILSAVTKAMAEVGADIREASQTVVRGYFTMIFSAEFPDSMEEAVIRDHLQDAGRPFDIEISLRDPAAYLSAYSAAKAETKPYRLRLGGRNEPGALRKLSQVMSLHGIDITGMHALRTAEGSGFEMVLRLAIPSKCDVNSLLHDLNETGRAFDMTADISEFIQ</sequence>
<feature type="domain" description="ACT" evidence="1">
    <location>
        <begin position="99"/>
        <end position="178"/>
    </location>
</feature>
<dbReference type="Pfam" id="PF01842">
    <property type="entry name" value="ACT"/>
    <property type="match status" value="1"/>
</dbReference>
<dbReference type="InterPro" id="IPR050990">
    <property type="entry name" value="UPF0237/GcvR_regulator"/>
</dbReference>
<dbReference type="PANTHER" id="PTHR34875">
    <property type="entry name" value="UPF0237 PROTEIN MJ1558"/>
    <property type="match status" value="1"/>
</dbReference>
<feature type="domain" description="ACT" evidence="1">
    <location>
        <begin position="6"/>
        <end position="81"/>
    </location>
</feature>
<dbReference type="Gene3D" id="3.30.70.260">
    <property type="match status" value="2"/>
</dbReference>
<dbReference type="AlphaFoldDB" id="L7VSK4"/>
<protein>
    <submittedName>
        <fullName evidence="2">Amino acid-binding ACT</fullName>
    </submittedName>
</protein>
<dbReference type="EMBL" id="JX649891">
    <property type="protein sequence ID" value="AGC72067.1"/>
    <property type="molecule type" value="Genomic_DNA"/>
</dbReference>
<dbReference type="SUPFAM" id="SSF55021">
    <property type="entry name" value="ACT-like"/>
    <property type="match status" value="2"/>
</dbReference>
<proteinExistence type="predicted"/>
<evidence type="ECO:0000259" key="1">
    <source>
        <dbReference type="PROSITE" id="PS51671"/>
    </source>
</evidence>
<dbReference type="PROSITE" id="PS51671">
    <property type="entry name" value="ACT"/>
    <property type="match status" value="2"/>
</dbReference>
<organism evidence="2">
    <name type="scientific">uncultured bacterium A1Q1_fos_291</name>
    <dbReference type="NCBI Taxonomy" id="1256570"/>
    <lineage>
        <taxon>Bacteria</taxon>
        <taxon>environmental samples</taxon>
    </lineage>
</organism>
<reference evidence="2" key="1">
    <citation type="submission" date="2012-09" db="EMBL/GenBank/DDBJ databases">
        <title>Metagenomic Characterization of a Microbial Community in Wastewater Detects High Levels of Antibiotic Resistance.</title>
        <authorList>
            <person name="Abrams M."/>
            <person name="Caldwell A."/>
            <person name="Vandaei E."/>
            <person name="Lee W."/>
            <person name="Perrott J."/>
            <person name="Khan S.Y."/>
            <person name="Ta J."/>
            <person name="Romero D."/>
            <person name="Nguyen V."/>
            <person name="Pourmand N."/>
            <person name="Ouverney C.C."/>
        </authorList>
    </citation>
    <scope>NUCLEOTIDE SEQUENCE</scope>
</reference>
<dbReference type="InterPro" id="IPR002912">
    <property type="entry name" value="ACT_dom"/>
</dbReference>
<dbReference type="InterPro" id="IPR045865">
    <property type="entry name" value="ACT-like_dom_sf"/>
</dbReference>
<accession>L7VSK4</accession>